<evidence type="ECO:0000313" key="1">
    <source>
        <dbReference type="EMBL" id="SDM10808.1"/>
    </source>
</evidence>
<sequence length="135" mass="15467">MPPRTIAIVDTDRCDTWTRWRAGLCESCNANCCTMPLEAALSDLVRLGWVEAFEAEHVEERLIARRLTKARLIEHYSPKNGLFTLARRASGDCQFLDAATRRCTVYERRPETCRLHPQKKSPRPGWCAYGARTRA</sequence>
<dbReference type="PANTHER" id="PTHR35866:SF1">
    <property type="entry name" value="YKGJ FAMILY CYSTEINE CLUSTER PROTEIN"/>
    <property type="match status" value="1"/>
</dbReference>
<dbReference type="Pfam" id="PF03692">
    <property type="entry name" value="CxxCxxCC"/>
    <property type="match status" value="1"/>
</dbReference>
<dbReference type="PANTHER" id="PTHR35866">
    <property type="entry name" value="PUTATIVE-RELATED"/>
    <property type="match status" value="1"/>
</dbReference>
<dbReference type="EMBL" id="FNHP01000002">
    <property type="protein sequence ID" value="SDM10808.1"/>
    <property type="molecule type" value="Genomic_DNA"/>
</dbReference>
<dbReference type="RefSeq" id="WP_091567117.1">
    <property type="nucleotide sequence ID" value="NZ_FNHP01000002.1"/>
</dbReference>
<organism evidence="1 2">
    <name type="scientific">Oryzisolibacter propanilivorax</name>
    <dbReference type="NCBI Taxonomy" id="1527607"/>
    <lineage>
        <taxon>Bacteria</taxon>
        <taxon>Pseudomonadati</taxon>
        <taxon>Pseudomonadota</taxon>
        <taxon>Betaproteobacteria</taxon>
        <taxon>Burkholderiales</taxon>
        <taxon>Comamonadaceae</taxon>
        <taxon>Oryzisolibacter</taxon>
    </lineage>
</organism>
<protein>
    <recommendedName>
        <fullName evidence="3">Zinc-or iron-chelating domain-containing protein</fullName>
    </recommendedName>
</protein>
<dbReference type="Proteomes" id="UP000198552">
    <property type="component" value="Unassembled WGS sequence"/>
</dbReference>
<evidence type="ECO:0000313" key="2">
    <source>
        <dbReference type="Proteomes" id="UP000198552"/>
    </source>
</evidence>
<evidence type="ECO:0008006" key="3">
    <source>
        <dbReference type="Google" id="ProtNLM"/>
    </source>
</evidence>
<proteinExistence type="predicted"/>
<name>A0A1G9QID2_9BURK</name>
<keyword evidence="2" id="KW-1185">Reference proteome</keyword>
<reference evidence="2" key="1">
    <citation type="submission" date="2016-10" db="EMBL/GenBank/DDBJ databases">
        <authorList>
            <person name="Varghese N."/>
            <person name="Submissions S."/>
        </authorList>
    </citation>
    <scope>NUCLEOTIDE SEQUENCE [LARGE SCALE GENOMIC DNA]</scope>
    <source>
        <strain evidence="2">EPL6</strain>
    </source>
</reference>
<dbReference type="STRING" id="1527607.SAMN05428957_102346"/>
<dbReference type="InterPro" id="IPR005358">
    <property type="entry name" value="Puta_zinc/iron-chelating_dom"/>
</dbReference>
<gene>
    <name evidence="1" type="ORF">SAMN05428957_102346</name>
</gene>
<dbReference type="OrthoDB" id="71604at2"/>
<dbReference type="AlphaFoldDB" id="A0A1G9QID2"/>
<accession>A0A1G9QID2</accession>